<reference evidence="1 2" key="1">
    <citation type="submission" date="2019-03" db="EMBL/GenBank/DDBJ databases">
        <title>Diverse conjugative elements silence natural transformation in Legionella species.</title>
        <authorList>
            <person name="Durieux I."/>
            <person name="Ginevra C."/>
            <person name="Attaiech L."/>
            <person name="Picq K."/>
            <person name="Juan P.A."/>
            <person name="Jarraud S."/>
            <person name="Charpentier X."/>
        </authorList>
    </citation>
    <scope>NUCLEOTIDE SEQUENCE [LARGE SCALE GENOMIC DNA]</scope>
    <source>
        <strain evidence="1 2">HL-0427-4011</strain>
    </source>
</reference>
<sequence>MEQSIAIIRWHLQEARRLFTHYVPDTENANTMLLKEWLLSKDIRHITLRDIQRLTPLRDKSIRDNAVESLIEYDYAKIEKKMGKPA</sequence>
<organism evidence="1 2">
    <name type="scientific">Legionella israelensis</name>
    <dbReference type="NCBI Taxonomy" id="454"/>
    <lineage>
        <taxon>Bacteria</taxon>
        <taxon>Pseudomonadati</taxon>
        <taxon>Pseudomonadota</taxon>
        <taxon>Gammaproteobacteria</taxon>
        <taxon>Legionellales</taxon>
        <taxon>Legionellaceae</taxon>
        <taxon>Legionella</taxon>
    </lineage>
</organism>
<proteinExistence type="predicted"/>
<name>A0AAX1EF99_9GAMM</name>
<accession>A0AAX1EF99</accession>
<dbReference type="Proteomes" id="UP000295517">
    <property type="component" value="Chromosome"/>
</dbReference>
<evidence type="ECO:0000313" key="2">
    <source>
        <dbReference type="Proteomes" id="UP000295517"/>
    </source>
</evidence>
<protein>
    <submittedName>
        <fullName evidence="1">Uncharacterized protein</fullName>
    </submittedName>
</protein>
<gene>
    <name evidence="1" type="ORF">E3983_04980</name>
</gene>
<dbReference type="AlphaFoldDB" id="A0AAX1EF99"/>
<dbReference type="EMBL" id="CP038254">
    <property type="protein sequence ID" value="QBR83764.1"/>
    <property type="molecule type" value="Genomic_DNA"/>
</dbReference>
<evidence type="ECO:0000313" key="1">
    <source>
        <dbReference type="EMBL" id="QBR83764.1"/>
    </source>
</evidence>